<dbReference type="Gene3D" id="3.30.70.1230">
    <property type="entry name" value="Nucleotide cyclase"/>
    <property type="match status" value="1"/>
</dbReference>
<proteinExistence type="predicted"/>
<keyword evidence="1" id="KW-1133">Transmembrane helix</keyword>
<dbReference type="KEGG" id="ngr:NAEGRDRAFT_54123"/>
<keyword evidence="1" id="KW-0812">Transmembrane</keyword>
<feature type="transmembrane region" description="Helical" evidence="1">
    <location>
        <begin position="85"/>
        <end position="109"/>
    </location>
</feature>
<keyword evidence="1" id="KW-0472">Membrane</keyword>
<dbReference type="InParanoid" id="D2W266"/>
<evidence type="ECO:0000256" key="1">
    <source>
        <dbReference type="SAM" id="Phobius"/>
    </source>
</evidence>
<dbReference type="VEuPathDB" id="AmoebaDB:NAEGRDRAFT_54123"/>
<evidence type="ECO:0000313" key="2">
    <source>
        <dbReference type="EMBL" id="EFC36769.1"/>
    </source>
</evidence>
<reference evidence="2 3" key="1">
    <citation type="journal article" date="2010" name="Cell">
        <title>The genome of Naegleria gruberi illuminates early eukaryotic versatility.</title>
        <authorList>
            <person name="Fritz-Laylin L.K."/>
            <person name="Prochnik S.E."/>
            <person name="Ginger M.L."/>
            <person name="Dacks J.B."/>
            <person name="Carpenter M.L."/>
            <person name="Field M.C."/>
            <person name="Kuo A."/>
            <person name="Paredez A."/>
            <person name="Chapman J."/>
            <person name="Pham J."/>
            <person name="Shu S."/>
            <person name="Neupane R."/>
            <person name="Cipriano M."/>
            <person name="Mancuso J."/>
            <person name="Tu H."/>
            <person name="Salamov A."/>
            <person name="Lindquist E."/>
            <person name="Shapiro H."/>
            <person name="Lucas S."/>
            <person name="Grigoriev I.V."/>
            <person name="Cande W.Z."/>
            <person name="Fulton C."/>
            <person name="Rokhsar D.S."/>
            <person name="Dawson S.C."/>
        </authorList>
    </citation>
    <scope>NUCLEOTIDE SEQUENCE [LARGE SCALE GENOMIC DNA]</scope>
    <source>
        <strain evidence="2 3">NEG-M</strain>
    </source>
</reference>
<evidence type="ECO:0000313" key="3">
    <source>
        <dbReference type="Proteomes" id="UP000006671"/>
    </source>
</evidence>
<feature type="transmembrane region" description="Helical" evidence="1">
    <location>
        <begin position="422"/>
        <end position="440"/>
    </location>
</feature>
<dbReference type="RefSeq" id="XP_002669513.1">
    <property type="nucleotide sequence ID" value="XM_002669467.1"/>
</dbReference>
<dbReference type="GeneID" id="8861015"/>
<dbReference type="Proteomes" id="UP000006671">
    <property type="component" value="Unassembled WGS sequence"/>
</dbReference>
<keyword evidence="3" id="KW-1185">Reference proteome</keyword>
<dbReference type="AlphaFoldDB" id="D2W266"/>
<sequence>MTTAKVMPMAAQPSAASFLVTTHANSYVGGLKTQESAASMAPTSIGSFVVAKNDDPHTDEPNADDTESYFNKFSVCCECSIRTTLIILISSLVLLSIVIVVATFCASFLPGFLSVSNDKRDNDFLNIVNFSEKTLKELVITNKVTQMQFEATYSMYNYEDTELKIFRAFKAEHIYHDEIFVTTYVGDSYGTAICIMKWTDGPAYLNISLVHNEFHYCKDWENTNFCNRSVTPDISDNPFDLSYLVQVCNENPGKVVYSESYADPSMPDMTFITLLNCVPKKTNNVKPGSTFEYYYAIDTTTSTISSNLKSSTKQIEGSHAYIVEANTGFMIANHELIRLKPNECANEEIRVVDERIKELFPKGYSTIDEGKVFSSTADDHFVLFKRLRTDYGIDWVFVLAAPTWNYNAPIGIALIASFGGSIIAILISVIAAVVVSVRLVKPFHVLIEMITSISTIDIEPADLSNTIFTEVRELQYQFYQVVKRLKLYRSFIPPHLIQEIEKLENETDESKQNDMIKQVSHQNGLLQKGSSTSLMSASGHNFSSRKKKMSKSTLNRFALYLEKRVVTVIYMSMDGILDCLDVMEHSDIVFMLGDVFEQVNQIGKTTSGLVYGFENGALMIAFNASSNQVAHQEKAATTTLTLIGKLDNVRKTKWTQAHSFKSSRQISYMLDNISFRFCITSRESTCGNVGTNDAKIFSIFGNLRQEFELMASVAREVGVQVLVTEQIYQVVNQVFVLRYIESKEMSLPFPSVQESDSRGKEECHLYELIESKVVQNDEWMFELEEKKRKEKWKLYNEACTFYKDKKLDHALDLLKIFLSDQPNDRPTQHLIAACLHKLQESDKHSNK</sequence>
<organism evidence="3">
    <name type="scientific">Naegleria gruberi</name>
    <name type="common">Amoeba</name>
    <dbReference type="NCBI Taxonomy" id="5762"/>
    <lineage>
        <taxon>Eukaryota</taxon>
        <taxon>Discoba</taxon>
        <taxon>Heterolobosea</taxon>
        <taxon>Tetramitia</taxon>
        <taxon>Eutetramitia</taxon>
        <taxon>Vahlkampfiidae</taxon>
        <taxon>Naegleria</taxon>
    </lineage>
</organism>
<accession>D2W266</accession>
<dbReference type="SUPFAM" id="SSF55073">
    <property type="entry name" value="Nucleotide cyclase"/>
    <property type="match status" value="1"/>
</dbReference>
<name>D2W266_NAEGR</name>
<dbReference type="EMBL" id="GG738925">
    <property type="protein sequence ID" value="EFC36769.1"/>
    <property type="molecule type" value="Genomic_DNA"/>
</dbReference>
<protein>
    <submittedName>
        <fullName evidence="2">Predicted protein</fullName>
    </submittedName>
</protein>
<feature type="transmembrane region" description="Helical" evidence="1">
    <location>
        <begin position="395"/>
        <end position="416"/>
    </location>
</feature>
<gene>
    <name evidence="2" type="ORF">NAEGRDRAFT_54123</name>
</gene>
<dbReference type="InterPro" id="IPR029787">
    <property type="entry name" value="Nucleotide_cyclase"/>
</dbReference>